<evidence type="ECO:0000259" key="1">
    <source>
        <dbReference type="Pfam" id="PF00582"/>
    </source>
</evidence>
<evidence type="ECO:0000313" key="3">
    <source>
        <dbReference type="Proteomes" id="UP000199416"/>
    </source>
</evidence>
<keyword evidence="3" id="KW-1185">Reference proteome</keyword>
<dbReference type="Pfam" id="PF00582">
    <property type="entry name" value="Usp"/>
    <property type="match status" value="1"/>
</dbReference>
<dbReference type="OrthoDB" id="5195745at2"/>
<dbReference type="Proteomes" id="UP000199416">
    <property type="component" value="Unassembled WGS sequence"/>
</dbReference>
<gene>
    <name evidence="2" type="ORF">SAMN05660690_0838</name>
</gene>
<dbReference type="EMBL" id="FMZF01000001">
    <property type="protein sequence ID" value="SDC18408.1"/>
    <property type="molecule type" value="Genomic_DNA"/>
</dbReference>
<sequence length="149" mass="15631">MADTPVEPLRLAPLLPRRPRPRLVVHVDGSPSSYGALVWALREAARRDGTVLAAGVVDGSADSLVPVPRGAGERQRAEVLAQVEAQVVRAIAETGVTGRVRTATVEQPVFDALEAAGRGGDLVLVSGSGRTLLRPVVPRSHGRRLARGA</sequence>
<dbReference type="AlphaFoldDB" id="A0A1G6JID5"/>
<dbReference type="SUPFAM" id="SSF52402">
    <property type="entry name" value="Adenine nucleotide alpha hydrolases-like"/>
    <property type="match status" value="1"/>
</dbReference>
<dbReference type="STRING" id="1190417.SAMN05660690_0838"/>
<organism evidence="2 3">
    <name type="scientific">Geodermatophilus telluris</name>
    <dbReference type="NCBI Taxonomy" id="1190417"/>
    <lineage>
        <taxon>Bacteria</taxon>
        <taxon>Bacillati</taxon>
        <taxon>Actinomycetota</taxon>
        <taxon>Actinomycetes</taxon>
        <taxon>Geodermatophilales</taxon>
        <taxon>Geodermatophilaceae</taxon>
        <taxon>Geodermatophilus</taxon>
    </lineage>
</organism>
<name>A0A1G6JID5_9ACTN</name>
<proteinExistence type="predicted"/>
<evidence type="ECO:0000313" key="2">
    <source>
        <dbReference type="EMBL" id="SDC18408.1"/>
    </source>
</evidence>
<protein>
    <submittedName>
        <fullName evidence="2">Universal stress protein family protein</fullName>
    </submittedName>
</protein>
<dbReference type="InterPro" id="IPR006016">
    <property type="entry name" value="UspA"/>
</dbReference>
<dbReference type="Gene3D" id="3.40.50.12370">
    <property type="match status" value="1"/>
</dbReference>
<accession>A0A1G6JID5</accession>
<reference evidence="3" key="1">
    <citation type="submission" date="2016-10" db="EMBL/GenBank/DDBJ databases">
        <authorList>
            <person name="Varghese N."/>
            <person name="Submissions S."/>
        </authorList>
    </citation>
    <scope>NUCLEOTIDE SEQUENCE [LARGE SCALE GENOMIC DNA]</scope>
    <source>
        <strain evidence="3">DSM 45421</strain>
    </source>
</reference>
<dbReference type="RefSeq" id="WP_091363375.1">
    <property type="nucleotide sequence ID" value="NZ_FMZF01000001.1"/>
</dbReference>
<feature type="domain" description="UspA" evidence="1">
    <location>
        <begin position="22"/>
        <end position="148"/>
    </location>
</feature>